<dbReference type="EMBL" id="JARJFB010000055">
    <property type="protein sequence ID" value="MEA0970882.1"/>
    <property type="molecule type" value="Genomic_DNA"/>
</dbReference>
<comment type="caution">
    <text evidence="2">The sequence shown here is derived from an EMBL/GenBank/DDBJ whole genome shotgun (WGS) entry which is preliminary data.</text>
</comment>
<keyword evidence="3" id="KW-1185">Reference proteome</keyword>
<proteinExistence type="predicted"/>
<name>A0ABU5NCK2_9RICK</name>
<accession>A0ABU5NCK2</accession>
<feature type="region of interest" description="Disordered" evidence="1">
    <location>
        <begin position="1"/>
        <end position="23"/>
    </location>
</feature>
<dbReference type="RefSeq" id="WP_322776778.1">
    <property type="nucleotide sequence ID" value="NZ_JARJFB010000055.1"/>
</dbReference>
<evidence type="ECO:0008006" key="4">
    <source>
        <dbReference type="Google" id="ProtNLM"/>
    </source>
</evidence>
<evidence type="ECO:0000313" key="3">
    <source>
        <dbReference type="Proteomes" id="UP001291687"/>
    </source>
</evidence>
<sequence>MKDILSKNTAKEDMEKNTAKEDMEGIKEDIKDLTHRLGSLKDHSMEGLSEQIDDLSSAIKSIKNKGIGIGRENAVILIHAARQHPIKMLLGAFGVGMLACCLIKK</sequence>
<gene>
    <name evidence="2" type="ORF">Megvenef_00851</name>
</gene>
<organism evidence="2 3">
    <name type="scientific">Candidatus Megaera venefica</name>
    <dbReference type="NCBI Taxonomy" id="2055910"/>
    <lineage>
        <taxon>Bacteria</taxon>
        <taxon>Pseudomonadati</taxon>
        <taxon>Pseudomonadota</taxon>
        <taxon>Alphaproteobacteria</taxon>
        <taxon>Rickettsiales</taxon>
        <taxon>Rickettsiaceae</taxon>
        <taxon>Candidatus Megaera</taxon>
    </lineage>
</organism>
<protein>
    <recommendedName>
        <fullName evidence="4">DUF883 domain-containing protein</fullName>
    </recommendedName>
</protein>
<dbReference type="Proteomes" id="UP001291687">
    <property type="component" value="Unassembled WGS sequence"/>
</dbReference>
<reference evidence="2 3" key="1">
    <citation type="submission" date="2023-03" db="EMBL/GenBank/DDBJ databases">
        <title>Host association and intracellularity evolved multiple times independently in the Rickettsiales.</title>
        <authorList>
            <person name="Castelli M."/>
            <person name="Nardi T."/>
            <person name="Gammuto L."/>
            <person name="Bellinzona G."/>
            <person name="Sabaneyeva E."/>
            <person name="Potekhin A."/>
            <person name="Serra V."/>
            <person name="Petroni G."/>
            <person name="Sassera D."/>
        </authorList>
    </citation>
    <scope>NUCLEOTIDE SEQUENCE [LARGE SCALE GENOMIC DNA]</scope>
    <source>
        <strain evidence="2 3">Sr 2-6</strain>
    </source>
</reference>
<evidence type="ECO:0000313" key="2">
    <source>
        <dbReference type="EMBL" id="MEA0970882.1"/>
    </source>
</evidence>
<evidence type="ECO:0000256" key="1">
    <source>
        <dbReference type="SAM" id="MobiDB-lite"/>
    </source>
</evidence>